<protein>
    <submittedName>
        <fullName evidence="1">Uncharacterized protein</fullName>
    </submittedName>
</protein>
<proteinExistence type="predicted"/>
<keyword evidence="2" id="KW-1185">Reference proteome</keyword>
<name>A0ABT9STH6_9GAMM</name>
<sequence>MKRWVTVSALVGVLAAVALIWTPQQTLPGDARPPARKDGADRDAAERVGKRMIADDAVADDVVFLVAAALRGRCMPSRAHDLPRMAVLAHVPALVAGGGDGGTSENFRHDVTVVVDDRVRQASCVSPVTLHIGDYTRSLDPEAYAAAFPDSYFDPGLSIVPAEFKHVPLDQRVRDSCTSVAYAMLPLDSPRAWQCAGLRANARSNILRLCHTEGASPEQAAGHIQHLISGLPATCQ</sequence>
<organism evidence="1 2">
    <name type="scientific">Luteibacter jiangsuensis</name>
    <dbReference type="NCBI Taxonomy" id="637577"/>
    <lineage>
        <taxon>Bacteria</taxon>
        <taxon>Pseudomonadati</taxon>
        <taxon>Pseudomonadota</taxon>
        <taxon>Gammaproteobacteria</taxon>
        <taxon>Lysobacterales</taxon>
        <taxon>Rhodanobacteraceae</taxon>
        <taxon>Luteibacter</taxon>
    </lineage>
</organism>
<comment type="caution">
    <text evidence="1">The sequence shown here is derived from an EMBL/GenBank/DDBJ whole genome shotgun (WGS) entry which is preliminary data.</text>
</comment>
<dbReference type="Proteomes" id="UP001237737">
    <property type="component" value="Unassembled WGS sequence"/>
</dbReference>
<reference evidence="1 2" key="1">
    <citation type="submission" date="2023-07" db="EMBL/GenBank/DDBJ databases">
        <title>Sorghum-associated microbial communities from plants grown in Nebraska, USA.</title>
        <authorList>
            <person name="Schachtman D."/>
        </authorList>
    </citation>
    <scope>NUCLEOTIDE SEQUENCE [LARGE SCALE GENOMIC DNA]</scope>
    <source>
        <strain evidence="1 2">CC60</strain>
    </source>
</reference>
<evidence type="ECO:0000313" key="2">
    <source>
        <dbReference type="Proteomes" id="UP001237737"/>
    </source>
</evidence>
<dbReference type="EMBL" id="JAUSSK010000001">
    <property type="protein sequence ID" value="MDQ0008297.1"/>
    <property type="molecule type" value="Genomic_DNA"/>
</dbReference>
<evidence type="ECO:0000313" key="1">
    <source>
        <dbReference type="EMBL" id="MDQ0008297.1"/>
    </source>
</evidence>
<accession>A0ABT9STH6</accession>
<gene>
    <name evidence="1" type="ORF">J2T07_000456</name>
</gene>
<dbReference type="RefSeq" id="WP_306846949.1">
    <property type="nucleotide sequence ID" value="NZ_JAUSSK010000001.1"/>
</dbReference>